<evidence type="ECO:0000256" key="1">
    <source>
        <dbReference type="SAM" id="Phobius"/>
    </source>
</evidence>
<feature type="transmembrane region" description="Helical" evidence="1">
    <location>
        <begin position="18"/>
        <end position="40"/>
    </location>
</feature>
<sequence>MTTQHITGVLTLPTLLRIMAVVGIGIGMVNAAIAIGLYWGELGPGRALGLFIGGALFNALALMFATLIGYWPYRVLARKGLLGLHRLTLHSAARP</sequence>
<keyword evidence="1" id="KW-0472">Membrane</keyword>
<reference evidence="2" key="1">
    <citation type="submission" date="2016-10" db="EMBL/GenBank/DDBJ databases">
        <title>Sequence of Gallionella enrichment culture.</title>
        <authorList>
            <person name="Poehlein A."/>
            <person name="Muehling M."/>
            <person name="Daniel R."/>
        </authorList>
    </citation>
    <scope>NUCLEOTIDE SEQUENCE</scope>
</reference>
<keyword evidence="1" id="KW-0812">Transmembrane</keyword>
<organism evidence="2">
    <name type="scientific">mine drainage metagenome</name>
    <dbReference type="NCBI Taxonomy" id="410659"/>
    <lineage>
        <taxon>unclassified sequences</taxon>
        <taxon>metagenomes</taxon>
        <taxon>ecological metagenomes</taxon>
    </lineage>
</organism>
<dbReference type="EMBL" id="MLJW01000508">
    <property type="protein sequence ID" value="OIQ85979.1"/>
    <property type="molecule type" value="Genomic_DNA"/>
</dbReference>
<comment type="caution">
    <text evidence="2">The sequence shown here is derived from an EMBL/GenBank/DDBJ whole genome shotgun (WGS) entry which is preliminary data.</text>
</comment>
<evidence type="ECO:0000313" key="2">
    <source>
        <dbReference type="EMBL" id="OIQ85979.1"/>
    </source>
</evidence>
<name>A0A1J5R8F2_9ZZZZ</name>
<protein>
    <submittedName>
        <fullName evidence="2">Uncharacterized protein</fullName>
    </submittedName>
</protein>
<dbReference type="AlphaFoldDB" id="A0A1J5R8F2"/>
<feature type="transmembrane region" description="Helical" evidence="1">
    <location>
        <begin position="47"/>
        <end position="71"/>
    </location>
</feature>
<proteinExistence type="predicted"/>
<keyword evidence="1" id="KW-1133">Transmembrane helix</keyword>
<accession>A0A1J5R8F2</accession>
<gene>
    <name evidence="2" type="ORF">GALL_321800</name>
</gene>